<dbReference type="InterPro" id="IPR019379">
    <property type="entry name" value="Gamma_Secretase_Asp_P_PEN2"/>
</dbReference>
<dbReference type="PANTHER" id="PTHR16318:SF0">
    <property type="entry name" value="GAMMA-SECRETASE SUBUNIT PEN-2"/>
    <property type="match status" value="1"/>
</dbReference>
<dbReference type="PANTHER" id="PTHR16318">
    <property type="entry name" value="GAMMA-SECRETASE SUBUNIT PEN-2"/>
    <property type="match status" value="1"/>
</dbReference>
<dbReference type="AlphaFoldDB" id="A0AAW1RH44"/>
<dbReference type="EMBL" id="JALJOU010000038">
    <property type="protein sequence ID" value="KAK9832821.1"/>
    <property type="molecule type" value="Genomic_DNA"/>
</dbReference>
<proteinExistence type="inferred from homology"/>
<evidence type="ECO:0000256" key="7">
    <source>
        <dbReference type="SAM" id="Phobius"/>
    </source>
</evidence>
<keyword evidence="3 7" id="KW-0812">Transmembrane</keyword>
<evidence type="ECO:0000256" key="3">
    <source>
        <dbReference type="ARBA" id="ARBA00022692"/>
    </source>
</evidence>
<evidence type="ECO:0000256" key="5">
    <source>
        <dbReference type="ARBA" id="ARBA00022989"/>
    </source>
</evidence>
<dbReference type="Proteomes" id="UP001445335">
    <property type="component" value="Unassembled WGS sequence"/>
</dbReference>
<keyword evidence="9" id="KW-1185">Reference proteome</keyword>
<dbReference type="GO" id="GO:0070765">
    <property type="term" value="C:gamma-secretase complex"/>
    <property type="evidence" value="ECO:0007669"/>
    <property type="project" value="TreeGrafter"/>
</dbReference>
<feature type="transmembrane region" description="Helical" evidence="7">
    <location>
        <begin position="54"/>
        <end position="73"/>
    </location>
</feature>
<evidence type="ECO:0000256" key="4">
    <source>
        <dbReference type="ARBA" id="ARBA00022976"/>
    </source>
</evidence>
<protein>
    <recommendedName>
        <fullName evidence="10">Gamma-secretase subunit PEN-2</fullName>
    </recommendedName>
</protein>
<evidence type="ECO:0000313" key="9">
    <source>
        <dbReference type="Proteomes" id="UP001445335"/>
    </source>
</evidence>
<comment type="caution">
    <text evidence="8">The sequence shown here is derived from an EMBL/GenBank/DDBJ whole genome shotgun (WGS) entry which is preliminary data.</text>
</comment>
<comment type="subcellular location">
    <subcellularLocation>
        <location evidence="1">Membrane</location>
        <topology evidence="1">Multi-pass membrane protein</topology>
    </subcellularLocation>
</comment>
<dbReference type="GO" id="GO:0007219">
    <property type="term" value="P:Notch signaling pathway"/>
    <property type="evidence" value="ECO:0007669"/>
    <property type="project" value="UniProtKB-KW"/>
</dbReference>
<evidence type="ECO:0000256" key="6">
    <source>
        <dbReference type="ARBA" id="ARBA00023136"/>
    </source>
</evidence>
<evidence type="ECO:0008006" key="10">
    <source>
        <dbReference type="Google" id="ProtNLM"/>
    </source>
</evidence>
<name>A0AAW1RH44_9CHLO</name>
<comment type="similarity">
    <text evidence="2">Belongs to the PEN-2 family.</text>
</comment>
<evidence type="ECO:0000256" key="2">
    <source>
        <dbReference type="ARBA" id="ARBA00009607"/>
    </source>
</evidence>
<feature type="transmembrane region" description="Helical" evidence="7">
    <location>
        <begin position="93"/>
        <end position="117"/>
    </location>
</feature>
<sequence length="139" mass="15268">MGDRPQELAGRGQPVGPALGETSLRVTDAQPCLETVDGDVLPVAEARRVCRRMFYSGFFLLPWMWCVNVWLFWPDFRHGDDVVLVKYTRRSAACFAAASAGLAAWLLTFSLGGPGVVGQDVYAQLNMAGWDLQSLGLIF</sequence>
<organism evidence="8 9">
    <name type="scientific">Elliptochloris bilobata</name>
    <dbReference type="NCBI Taxonomy" id="381761"/>
    <lineage>
        <taxon>Eukaryota</taxon>
        <taxon>Viridiplantae</taxon>
        <taxon>Chlorophyta</taxon>
        <taxon>core chlorophytes</taxon>
        <taxon>Trebouxiophyceae</taxon>
        <taxon>Trebouxiophyceae incertae sedis</taxon>
        <taxon>Elliptochloris clade</taxon>
        <taxon>Elliptochloris</taxon>
    </lineage>
</organism>
<evidence type="ECO:0000313" key="8">
    <source>
        <dbReference type="EMBL" id="KAK9832821.1"/>
    </source>
</evidence>
<evidence type="ECO:0000256" key="1">
    <source>
        <dbReference type="ARBA" id="ARBA00004141"/>
    </source>
</evidence>
<accession>A0AAW1RH44</accession>
<reference evidence="8 9" key="1">
    <citation type="journal article" date="2024" name="Nat. Commun.">
        <title>Phylogenomics reveals the evolutionary origins of lichenization in chlorophyte algae.</title>
        <authorList>
            <person name="Puginier C."/>
            <person name="Libourel C."/>
            <person name="Otte J."/>
            <person name="Skaloud P."/>
            <person name="Haon M."/>
            <person name="Grisel S."/>
            <person name="Petersen M."/>
            <person name="Berrin J.G."/>
            <person name="Delaux P.M."/>
            <person name="Dal Grande F."/>
            <person name="Keller J."/>
        </authorList>
    </citation>
    <scope>NUCLEOTIDE SEQUENCE [LARGE SCALE GENOMIC DNA]</scope>
    <source>
        <strain evidence="8 9">SAG 245.80</strain>
    </source>
</reference>
<dbReference type="Pfam" id="PF10251">
    <property type="entry name" value="PEN-2"/>
    <property type="match status" value="1"/>
</dbReference>
<keyword evidence="4" id="KW-0914">Notch signaling pathway</keyword>
<keyword evidence="6 7" id="KW-0472">Membrane</keyword>
<keyword evidence="5 7" id="KW-1133">Transmembrane helix</keyword>
<gene>
    <name evidence="8" type="ORF">WJX81_004587</name>
</gene>